<accession>A0A9D4TUH6</accession>
<evidence type="ECO:0000256" key="1">
    <source>
        <dbReference type="SAM" id="SignalP"/>
    </source>
</evidence>
<dbReference type="OrthoDB" id="513636at2759"/>
<dbReference type="AlphaFoldDB" id="A0A9D4TUH6"/>
<feature type="signal peptide" evidence="1">
    <location>
        <begin position="1"/>
        <end position="19"/>
    </location>
</feature>
<dbReference type="PANTHER" id="PTHR10900">
    <property type="entry name" value="PERIOSTIN-RELATED"/>
    <property type="match status" value="1"/>
</dbReference>
<dbReference type="InterPro" id="IPR050904">
    <property type="entry name" value="Adhesion/Biosynth-related"/>
</dbReference>
<dbReference type="Gene3D" id="2.30.180.10">
    <property type="entry name" value="FAS1 domain"/>
    <property type="match status" value="1"/>
</dbReference>
<comment type="caution">
    <text evidence="3">The sequence shown here is derived from an EMBL/GenBank/DDBJ whole genome shotgun (WGS) entry which is preliminary data.</text>
</comment>
<dbReference type="Pfam" id="PF02469">
    <property type="entry name" value="Fasciclin"/>
    <property type="match status" value="1"/>
</dbReference>
<keyword evidence="1" id="KW-0732">Signal</keyword>
<feature type="domain" description="FAS1" evidence="2">
    <location>
        <begin position="27"/>
        <end position="167"/>
    </location>
</feature>
<dbReference type="EMBL" id="SIDB01000003">
    <property type="protein sequence ID" value="KAI3435018.1"/>
    <property type="molecule type" value="Genomic_DNA"/>
</dbReference>
<evidence type="ECO:0000313" key="3">
    <source>
        <dbReference type="EMBL" id="KAI3435018.1"/>
    </source>
</evidence>
<dbReference type="SUPFAM" id="SSF82153">
    <property type="entry name" value="FAS1 domain"/>
    <property type="match status" value="1"/>
</dbReference>
<feature type="chain" id="PRO_5038366538" description="FAS1 domain-containing protein" evidence="1">
    <location>
        <begin position="20"/>
        <end position="183"/>
    </location>
</feature>
<dbReference type="InterPro" id="IPR036378">
    <property type="entry name" value="FAS1_dom_sf"/>
</dbReference>
<reference evidence="3" key="2">
    <citation type="submission" date="2020-11" db="EMBL/GenBank/DDBJ databases">
        <authorList>
            <person name="Cecchin M."/>
            <person name="Marcolungo L."/>
            <person name="Rossato M."/>
            <person name="Girolomoni L."/>
            <person name="Cosentino E."/>
            <person name="Cuine S."/>
            <person name="Li-Beisson Y."/>
            <person name="Delledonne M."/>
            <person name="Ballottari M."/>
        </authorList>
    </citation>
    <scope>NUCLEOTIDE SEQUENCE</scope>
    <source>
        <strain evidence="3">211/11P</strain>
        <tissue evidence="3">Whole cell</tissue>
    </source>
</reference>
<organism evidence="3 4">
    <name type="scientific">Chlorella vulgaris</name>
    <name type="common">Green alga</name>
    <dbReference type="NCBI Taxonomy" id="3077"/>
    <lineage>
        <taxon>Eukaryota</taxon>
        <taxon>Viridiplantae</taxon>
        <taxon>Chlorophyta</taxon>
        <taxon>core chlorophytes</taxon>
        <taxon>Trebouxiophyceae</taxon>
        <taxon>Chlorellales</taxon>
        <taxon>Chlorellaceae</taxon>
        <taxon>Chlorella clade</taxon>
        <taxon>Chlorella</taxon>
    </lineage>
</organism>
<gene>
    <name evidence="3" type="ORF">D9Q98_003070</name>
</gene>
<keyword evidence="4" id="KW-1185">Reference proteome</keyword>
<dbReference type="SMART" id="SM00554">
    <property type="entry name" value="FAS1"/>
    <property type="match status" value="1"/>
</dbReference>
<dbReference type="PROSITE" id="PS50213">
    <property type="entry name" value="FAS1"/>
    <property type="match status" value="1"/>
</dbReference>
<name>A0A9D4TUH6_CHLVU</name>
<reference evidence="3" key="1">
    <citation type="journal article" date="2019" name="Plant J.">
        <title>Chlorella vulgaris genome assembly and annotation reveals the molecular basis for metabolic acclimation to high light conditions.</title>
        <authorList>
            <person name="Cecchin M."/>
            <person name="Marcolungo L."/>
            <person name="Rossato M."/>
            <person name="Girolomoni L."/>
            <person name="Cosentino E."/>
            <person name="Cuine S."/>
            <person name="Li-Beisson Y."/>
            <person name="Delledonne M."/>
            <person name="Ballottari M."/>
        </authorList>
    </citation>
    <scope>NUCLEOTIDE SEQUENCE</scope>
    <source>
        <strain evidence="3">211/11P</strain>
    </source>
</reference>
<dbReference type="InterPro" id="IPR000782">
    <property type="entry name" value="FAS1_domain"/>
</dbReference>
<evidence type="ECO:0000259" key="2">
    <source>
        <dbReference type="PROSITE" id="PS50213"/>
    </source>
</evidence>
<sequence>MRCFILCAILALVASPAAAQAPAPAGPASVAELVANTADTSILLAAVQAAGLTEALSDPDLVATVFAPTDDAFVAALEALNVTAAEILADTELLTTVLTYHVVPGAAVMAADLVDGDAFQSMLAGPTGELTFMAPASLMTTSGQTVNIITTDIMAGKAVVHLIDMVMLPDMGMAMAPAPEMMM</sequence>
<dbReference type="GO" id="GO:0005615">
    <property type="term" value="C:extracellular space"/>
    <property type="evidence" value="ECO:0007669"/>
    <property type="project" value="TreeGrafter"/>
</dbReference>
<evidence type="ECO:0000313" key="4">
    <source>
        <dbReference type="Proteomes" id="UP001055712"/>
    </source>
</evidence>
<dbReference type="Proteomes" id="UP001055712">
    <property type="component" value="Unassembled WGS sequence"/>
</dbReference>
<dbReference type="PANTHER" id="PTHR10900:SF77">
    <property type="entry name" value="FI19380P1"/>
    <property type="match status" value="1"/>
</dbReference>
<proteinExistence type="predicted"/>
<protein>
    <recommendedName>
        <fullName evidence="2">FAS1 domain-containing protein</fullName>
    </recommendedName>
</protein>